<evidence type="ECO:0000256" key="3">
    <source>
        <dbReference type="ARBA" id="ARBA00023163"/>
    </source>
</evidence>
<name>A0A3T1D0W0_9BACL</name>
<keyword evidence="2" id="KW-0238">DNA-binding</keyword>
<organism evidence="6 7">
    <name type="scientific">Cohnella abietis</name>
    <dbReference type="NCBI Taxonomy" id="2507935"/>
    <lineage>
        <taxon>Bacteria</taxon>
        <taxon>Bacillati</taxon>
        <taxon>Bacillota</taxon>
        <taxon>Bacilli</taxon>
        <taxon>Bacillales</taxon>
        <taxon>Paenibacillaceae</taxon>
        <taxon>Cohnella</taxon>
    </lineage>
</organism>
<dbReference type="CDD" id="cd06986">
    <property type="entry name" value="cupin_MmsR-like_N"/>
    <property type="match status" value="1"/>
</dbReference>
<protein>
    <submittedName>
        <fullName evidence="6">Msm operon regulatory protein</fullName>
    </submittedName>
</protein>
<dbReference type="PRINTS" id="PR00032">
    <property type="entry name" value="HTHARAC"/>
</dbReference>
<keyword evidence="7" id="KW-1185">Reference proteome</keyword>
<dbReference type="PROSITE" id="PS00041">
    <property type="entry name" value="HTH_ARAC_FAMILY_1"/>
    <property type="match status" value="1"/>
</dbReference>
<dbReference type="KEGG" id="cohn:KCTCHS21_10440"/>
<feature type="region of interest" description="Disordered" evidence="4">
    <location>
        <begin position="275"/>
        <end position="295"/>
    </location>
</feature>
<dbReference type="PROSITE" id="PS01124">
    <property type="entry name" value="HTH_ARAC_FAMILY_2"/>
    <property type="match status" value="1"/>
</dbReference>
<dbReference type="InterPro" id="IPR020449">
    <property type="entry name" value="Tscrpt_reg_AraC-type_HTH"/>
</dbReference>
<dbReference type="PANTHER" id="PTHR43280:SF30">
    <property type="entry name" value="MMSAB OPERON REGULATORY PROTEIN"/>
    <property type="match status" value="1"/>
</dbReference>
<dbReference type="SUPFAM" id="SSF46689">
    <property type="entry name" value="Homeodomain-like"/>
    <property type="match status" value="2"/>
</dbReference>
<dbReference type="Pfam" id="PF02311">
    <property type="entry name" value="AraC_binding"/>
    <property type="match status" value="1"/>
</dbReference>
<dbReference type="PANTHER" id="PTHR43280">
    <property type="entry name" value="ARAC-FAMILY TRANSCRIPTIONAL REGULATOR"/>
    <property type="match status" value="1"/>
</dbReference>
<evidence type="ECO:0000313" key="7">
    <source>
        <dbReference type="Proteomes" id="UP000289856"/>
    </source>
</evidence>
<dbReference type="Gene3D" id="2.60.120.280">
    <property type="entry name" value="Regulatory protein AraC"/>
    <property type="match status" value="1"/>
</dbReference>
<dbReference type="InterPro" id="IPR018060">
    <property type="entry name" value="HTH_AraC"/>
</dbReference>
<dbReference type="GO" id="GO:0043565">
    <property type="term" value="F:sequence-specific DNA binding"/>
    <property type="evidence" value="ECO:0007669"/>
    <property type="project" value="InterPro"/>
</dbReference>
<dbReference type="RefSeq" id="WP_130605595.1">
    <property type="nucleotide sequence ID" value="NZ_AP019400.1"/>
</dbReference>
<feature type="domain" description="HTH araC/xylS-type" evidence="5">
    <location>
        <begin position="184"/>
        <end position="281"/>
    </location>
</feature>
<dbReference type="OrthoDB" id="9813413at2"/>
<dbReference type="InterPro" id="IPR003313">
    <property type="entry name" value="AraC-bd"/>
</dbReference>
<dbReference type="SUPFAM" id="SSF51215">
    <property type="entry name" value="Regulatory protein AraC"/>
    <property type="match status" value="1"/>
</dbReference>
<dbReference type="SMART" id="SM00342">
    <property type="entry name" value="HTH_ARAC"/>
    <property type="match status" value="1"/>
</dbReference>
<dbReference type="GO" id="GO:0003700">
    <property type="term" value="F:DNA-binding transcription factor activity"/>
    <property type="evidence" value="ECO:0007669"/>
    <property type="project" value="InterPro"/>
</dbReference>
<dbReference type="Proteomes" id="UP000289856">
    <property type="component" value="Chromosome"/>
</dbReference>
<evidence type="ECO:0000256" key="2">
    <source>
        <dbReference type="ARBA" id="ARBA00023125"/>
    </source>
</evidence>
<reference evidence="6 7" key="1">
    <citation type="submission" date="2019-01" db="EMBL/GenBank/DDBJ databases">
        <title>Complete genome sequence of Cohnella hallensis HS21 isolated from Korean fir (Abies koreana) rhizospheric soil.</title>
        <authorList>
            <person name="Jiang L."/>
            <person name="Kang S.W."/>
            <person name="Kim S."/>
            <person name="Jung J."/>
            <person name="Kim C.Y."/>
            <person name="Kim D.H."/>
            <person name="Kim S.W."/>
            <person name="Lee J."/>
        </authorList>
    </citation>
    <scope>NUCLEOTIDE SEQUENCE [LARGE SCALE GENOMIC DNA]</scope>
    <source>
        <strain evidence="6 7">HS21</strain>
    </source>
</reference>
<keyword evidence="1" id="KW-0805">Transcription regulation</keyword>
<evidence type="ECO:0000256" key="1">
    <source>
        <dbReference type="ARBA" id="ARBA00023015"/>
    </source>
</evidence>
<dbReference type="InterPro" id="IPR018062">
    <property type="entry name" value="HTH_AraC-typ_CS"/>
</dbReference>
<proteinExistence type="predicted"/>
<evidence type="ECO:0000259" key="5">
    <source>
        <dbReference type="PROSITE" id="PS01124"/>
    </source>
</evidence>
<gene>
    <name evidence="6" type="primary">msmR</name>
    <name evidence="6" type="ORF">KCTCHS21_10440</name>
</gene>
<dbReference type="Pfam" id="PF12833">
    <property type="entry name" value="HTH_18"/>
    <property type="match status" value="1"/>
</dbReference>
<sequence length="295" mass="33367">MPSDHDSYFLNMNPSPSNEDISVLFSGEGQTVRSHKMGPAIHDYYLIHTVLSGKGEFTIRNKSYPCGPGDTFIIFPGELFSYQAHALDPWHYVWVAFVGYGAAAAMSALDASPEQPIISGSLNPSIRNYYDRLHRSFDSATFPELSNLEAGGWIRLLFQQFGLARKKLEAANSPSNTAVDLIMKQAIQYLTLQYTQQISIEHLSGMLGYHRTHLCKLFKQSTGLSPMQYLMRIRMNRAELLLATPMTIDQVASSVGFSDALYFSRKFRNWRGQSPNEYRKTLRNNPKRSPDSYEA</sequence>
<dbReference type="InterPro" id="IPR037923">
    <property type="entry name" value="HTH-like"/>
</dbReference>
<dbReference type="AlphaFoldDB" id="A0A3T1D0W0"/>
<accession>A0A3T1D0W0</accession>
<dbReference type="InterPro" id="IPR009057">
    <property type="entry name" value="Homeodomain-like_sf"/>
</dbReference>
<dbReference type="EMBL" id="AP019400">
    <property type="protein sequence ID" value="BBI31645.1"/>
    <property type="molecule type" value="Genomic_DNA"/>
</dbReference>
<evidence type="ECO:0000313" key="6">
    <source>
        <dbReference type="EMBL" id="BBI31645.1"/>
    </source>
</evidence>
<keyword evidence="3" id="KW-0804">Transcription</keyword>
<dbReference type="Gene3D" id="1.10.10.60">
    <property type="entry name" value="Homeodomain-like"/>
    <property type="match status" value="2"/>
</dbReference>
<evidence type="ECO:0000256" key="4">
    <source>
        <dbReference type="SAM" id="MobiDB-lite"/>
    </source>
</evidence>